<dbReference type="CDD" id="cd19978">
    <property type="entry name" value="PBP1_ABC_ligand_binding-like"/>
    <property type="match status" value="1"/>
</dbReference>
<keyword evidence="2" id="KW-0813">Transport</keyword>
<accession>A0A7X6DPE5</accession>
<gene>
    <name evidence="6" type="ORF">MNODULE_08645</name>
</gene>
<dbReference type="SUPFAM" id="SSF53822">
    <property type="entry name" value="Periplasmic binding protein-like I"/>
    <property type="match status" value="1"/>
</dbReference>
<keyword evidence="3" id="KW-0732">Signal</keyword>
<proteinExistence type="inferred from homology"/>
<dbReference type="InterPro" id="IPR028081">
    <property type="entry name" value="Leu-bd"/>
</dbReference>
<comment type="caution">
    <text evidence="6">The sequence shown here is derived from an EMBL/GenBank/DDBJ whole genome shotgun (WGS) entry which is preliminary data.</text>
</comment>
<dbReference type="Pfam" id="PF13458">
    <property type="entry name" value="Peripla_BP_6"/>
    <property type="match status" value="1"/>
</dbReference>
<evidence type="ECO:0000256" key="2">
    <source>
        <dbReference type="ARBA" id="ARBA00022448"/>
    </source>
</evidence>
<dbReference type="InterPro" id="IPR000709">
    <property type="entry name" value="Leu_Ile_Val-bd"/>
</dbReference>
<protein>
    <submittedName>
        <fullName evidence="6">ABC transporter substrate-binding protein</fullName>
    </submittedName>
</protein>
<dbReference type="PANTHER" id="PTHR47235:SF1">
    <property type="entry name" value="BLR6548 PROTEIN"/>
    <property type="match status" value="1"/>
</dbReference>
<reference evidence="6 7" key="1">
    <citation type="journal article" date="2020" name="Nature">
        <title>Bacterial chemolithoautotrophy via manganese oxidation.</title>
        <authorList>
            <person name="Yu H."/>
            <person name="Leadbetter J.R."/>
        </authorList>
    </citation>
    <scope>NUCLEOTIDE SEQUENCE [LARGE SCALE GENOMIC DNA]</scope>
    <source>
        <strain evidence="6 7">Mn-1</strain>
    </source>
</reference>
<evidence type="ECO:0000313" key="6">
    <source>
        <dbReference type="EMBL" id="NKE70804.1"/>
    </source>
</evidence>
<feature type="domain" description="Leucine-binding protein" evidence="5">
    <location>
        <begin position="42"/>
        <end position="380"/>
    </location>
</feature>
<sequence>MTSRKFFRLNSIIKNPFISSLILLLLSTPPLWAEDGVTEKEILLGMSNAQTGPLSGVGILIKEGAAVFFNKVNAAEGVHGRKIKLIVSDDGYQPAKAIENTRKFIEEEKVFALFGYVGSPISASIVPIFTRAHVPYLFPFTGARFLRNPVDRYIFTLRASYADETEVMVERLTEDLKITKIGVFSQDDALGEAGRAGLMRALRKRNMPLVGDGKFERNTINVDVALEALVKANPEAVIMFCPYTPCAVFLKKAKERGFNPKFFLFAGGVTPLVQEAGKDADGVIMTQVVPNPSDSSLPIVKEYLSDMKAAGLAPDPVSLESYLGAKVFVEALKKTSPLTREAFISTLEKLKMNAGGLEVWFSPNNHQGLHQLFLTKIENGKAVTIQNLK</sequence>
<evidence type="ECO:0000313" key="7">
    <source>
        <dbReference type="Proteomes" id="UP000534783"/>
    </source>
</evidence>
<dbReference type="Gene3D" id="3.40.50.2300">
    <property type="match status" value="2"/>
</dbReference>
<dbReference type="AlphaFoldDB" id="A0A7X6DPE5"/>
<keyword evidence="4" id="KW-0029">Amino-acid transport</keyword>
<name>A0A7X6DPE5_9BACT</name>
<keyword evidence="7" id="KW-1185">Reference proteome</keyword>
<dbReference type="GO" id="GO:0006865">
    <property type="term" value="P:amino acid transport"/>
    <property type="evidence" value="ECO:0007669"/>
    <property type="project" value="UniProtKB-KW"/>
</dbReference>
<dbReference type="EMBL" id="VTOW01000001">
    <property type="protein sequence ID" value="NKE70804.1"/>
    <property type="molecule type" value="Genomic_DNA"/>
</dbReference>
<evidence type="ECO:0000256" key="4">
    <source>
        <dbReference type="ARBA" id="ARBA00022970"/>
    </source>
</evidence>
<dbReference type="PRINTS" id="PR00337">
    <property type="entry name" value="LEUILEVALBP"/>
</dbReference>
<comment type="similarity">
    <text evidence="1">Belongs to the leucine-binding protein family.</text>
</comment>
<evidence type="ECO:0000259" key="5">
    <source>
        <dbReference type="Pfam" id="PF13458"/>
    </source>
</evidence>
<evidence type="ECO:0000256" key="1">
    <source>
        <dbReference type="ARBA" id="ARBA00010062"/>
    </source>
</evidence>
<dbReference type="Proteomes" id="UP000534783">
    <property type="component" value="Unassembled WGS sequence"/>
</dbReference>
<evidence type="ECO:0000256" key="3">
    <source>
        <dbReference type="ARBA" id="ARBA00022729"/>
    </source>
</evidence>
<dbReference type="InterPro" id="IPR028082">
    <property type="entry name" value="Peripla_BP_I"/>
</dbReference>
<organism evidence="6 7">
    <name type="scientific">Candidatus Manganitrophus noduliformans</name>
    <dbReference type="NCBI Taxonomy" id="2606439"/>
    <lineage>
        <taxon>Bacteria</taxon>
        <taxon>Pseudomonadati</taxon>
        <taxon>Nitrospirota</taxon>
        <taxon>Nitrospiria</taxon>
        <taxon>Candidatus Troglogloeales</taxon>
        <taxon>Candidatus Manganitrophaceae</taxon>
        <taxon>Candidatus Manganitrophus</taxon>
    </lineage>
</organism>
<dbReference type="PANTHER" id="PTHR47235">
    <property type="entry name" value="BLR6548 PROTEIN"/>
    <property type="match status" value="1"/>
</dbReference>